<gene>
    <name evidence="2" type="ORF">H6F44_13570</name>
</gene>
<sequence length="82" mass="9315">MAVCLWLARMGRGSTIFDSQALRSLWDIFCAELRAISAESLQDNAYQKKFDRLTAKGEGKEKSAEGKRDREQSAREESSRDN</sequence>
<dbReference type="RefSeq" id="WP_190351561.1">
    <property type="nucleotide sequence ID" value="NZ_JACJPY010000043.1"/>
</dbReference>
<reference evidence="2" key="1">
    <citation type="journal article" date="2015" name="ISME J.">
        <title>Draft Genome Sequence of Streptomyces incarnatus NRRL8089, which Produces the Nucleoside Antibiotic Sinefungin.</title>
        <authorList>
            <person name="Oshima K."/>
            <person name="Hattori M."/>
            <person name="Shimizu H."/>
            <person name="Fukuda K."/>
            <person name="Nemoto M."/>
            <person name="Inagaki K."/>
            <person name="Tamura T."/>
        </authorList>
    </citation>
    <scope>NUCLEOTIDE SEQUENCE</scope>
    <source>
        <strain evidence="2">FACHB-1277</strain>
    </source>
</reference>
<organism evidence="2 3">
    <name type="scientific">Pseudanabaena cinerea FACHB-1277</name>
    <dbReference type="NCBI Taxonomy" id="2949581"/>
    <lineage>
        <taxon>Bacteria</taxon>
        <taxon>Bacillati</taxon>
        <taxon>Cyanobacteriota</taxon>
        <taxon>Cyanophyceae</taxon>
        <taxon>Pseudanabaenales</taxon>
        <taxon>Pseudanabaenaceae</taxon>
        <taxon>Pseudanabaena</taxon>
        <taxon>Pseudanabaena cinerea</taxon>
    </lineage>
</organism>
<protein>
    <submittedName>
        <fullName evidence="2">Uncharacterized protein</fullName>
    </submittedName>
</protein>
<accession>A0A926UUK2</accession>
<name>A0A926UUK2_9CYAN</name>
<evidence type="ECO:0000256" key="1">
    <source>
        <dbReference type="SAM" id="MobiDB-lite"/>
    </source>
</evidence>
<evidence type="ECO:0000313" key="2">
    <source>
        <dbReference type="EMBL" id="MBD2151141.1"/>
    </source>
</evidence>
<dbReference type="EMBL" id="JACJPY010000043">
    <property type="protein sequence ID" value="MBD2151141.1"/>
    <property type="molecule type" value="Genomic_DNA"/>
</dbReference>
<evidence type="ECO:0000313" key="3">
    <source>
        <dbReference type="Proteomes" id="UP000631421"/>
    </source>
</evidence>
<comment type="caution">
    <text evidence="2">The sequence shown here is derived from an EMBL/GenBank/DDBJ whole genome shotgun (WGS) entry which is preliminary data.</text>
</comment>
<feature type="region of interest" description="Disordered" evidence="1">
    <location>
        <begin position="56"/>
        <end position="82"/>
    </location>
</feature>
<dbReference type="AlphaFoldDB" id="A0A926UUK2"/>
<reference evidence="2" key="2">
    <citation type="submission" date="2020-08" db="EMBL/GenBank/DDBJ databases">
        <authorList>
            <person name="Chen M."/>
            <person name="Teng W."/>
            <person name="Zhao L."/>
            <person name="Hu C."/>
            <person name="Zhou Y."/>
            <person name="Han B."/>
            <person name="Song L."/>
            <person name="Shu W."/>
        </authorList>
    </citation>
    <scope>NUCLEOTIDE SEQUENCE</scope>
    <source>
        <strain evidence="2">FACHB-1277</strain>
    </source>
</reference>
<keyword evidence="3" id="KW-1185">Reference proteome</keyword>
<dbReference type="Proteomes" id="UP000631421">
    <property type="component" value="Unassembled WGS sequence"/>
</dbReference>
<proteinExistence type="predicted"/>